<proteinExistence type="predicted"/>
<comment type="caution">
    <text evidence="1">The sequence shown here is derived from an EMBL/GenBank/DDBJ whole genome shotgun (WGS) entry which is preliminary data.</text>
</comment>
<evidence type="ECO:0000313" key="2">
    <source>
        <dbReference type="Proteomes" id="UP000294682"/>
    </source>
</evidence>
<organism evidence="1 2">
    <name type="scientific">Harryflintia acetispora</name>
    <dbReference type="NCBI Taxonomy" id="1849041"/>
    <lineage>
        <taxon>Bacteria</taxon>
        <taxon>Bacillati</taxon>
        <taxon>Bacillota</taxon>
        <taxon>Clostridia</taxon>
        <taxon>Eubacteriales</taxon>
        <taxon>Oscillospiraceae</taxon>
        <taxon>Harryflintia</taxon>
    </lineage>
</organism>
<dbReference type="OrthoDB" id="1919300at2"/>
<gene>
    <name evidence="1" type="ORF">EDD78_102369</name>
</gene>
<sequence>MFRQSFFSQEIPPACQYCRFGFPTRDKNQYLCEKRGPVPPHGSCRRFLYCPLKRIPTRAPKLPSYTKEDFEL</sequence>
<protein>
    <submittedName>
        <fullName evidence="1">Uncharacterized protein</fullName>
    </submittedName>
</protein>
<dbReference type="RefSeq" id="WP_079699204.1">
    <property type="nucleotide sequence ID" value="NZ_JADNAH010000001.1"/>
</dbReference>
<dbReference type="EMBL" id="SLUK01000002">
    <property type="protein sequence ID" value="TCL44743.1"/>
    <property type="molecule type" value="Genomic_DNA"/>
</dbReference>
<evidence type="ECO:0000313" key="1">
    <source>
        <dbReference type="EMBL" id="TCL44743.1"/>
    </source>
</evidence>
<name>A0A9X8Y953_9FIRM</name>
<keyword evidence="2" id="KW-1185">Reference proteome</keyword>
<accession>A0A9X8Y953</accession>
<dbReference type="Proteomes" id="UP000294682">
    <property type="component" value="Unassembled WGS sequence"/>
</dbReference>
<dbReference type="AlphaFoldDB" id="A0A9X8Y953"/>
<reference evidence="1 2" key="1">
    <citation type="submission" date="2019-03" db="EMBL/GenBank/DDBJ databases">
        <title>Genomic Encyclopedia of Type Strains, Phase IV (KMG-IV): sequencing the most valuable type-strain genomes for metagenomic binning, comparative biology and taxonomic classification.</title>
        <authorList>
            <person name="Goeker M."/>
        </authorList>
    </citation>
    <scope>NUCLEOTIDE SEQUENCE [LARGE SCALE GENOMIC DNA]</scope>
    <source>
        <strain evidence="1 2">DSM 100433</strain>
    </source>
</reference>